<feature type="active site" description="Proton donor" evidence="7">
    <location>
        <position position="49"/>
    </location>
</feature>
<dbReference type="InterPro" id="IPR028883">
    <property type="entry name" value="tRNA_aden_deaminase"/>
</dbReference>
<evidence type="ECO:0000256" key="6">
    <source>
        <dbReference type="ARBA" id="ARBA00048045"/>
    </source>
</evidence>
<feature type="domain" description="CMP/dCMP-type deaminase" evidence="8">
    <location>
        <begin position="1"/>
        <end position="105"/>
    </location>
</feature>
<accession>A0A6P1NF70</accession>
<dbReference type="Proteomes" id="UP000463975">
    <property type="component" value="Chromosome"/>
</dbReference>
<dbReference type="GO" id="GO:0002100">
    <property type="term" value="P:tRNA wobble adenosine to inosine editing"/>
    <property type="evidence" value="ECO:0007669"/>
    <property type="project" value="UniProtKB-UniRule"/>
</dbReference>
<keyword evidence="10" id="KW-1185">Reference proteome</keyword>
<dbReference type="EMBL" id="CP047652">
    <property type="protein sequence ID" value="QHI95963.1"/>
    <property type="molecule type" value="Genomic_DNA"/>
</dbReference>
<feature type="binding site" evidence="7">
    <location>
        <position position="47"/>
    </location>
    <ligand>
        <name>Zn(2+)</name>
        <dbReference type="ChEBI" id="CHEBI:29105"/>
        <note>catalytic</note>
    </ligand>
</feature>
<evidence type="ECO:0000256" key="3">
    <source>
        <dbReference type="ARBA" id="ARBA00022723"/>
    </source>
</evidence>
<dbReference type="KEGG" id="bomb:GT348_06685"/>
<keyword evidence="3 7" id="KW-0479">Metal-binding</keyword>
<keyword evidence="2 7" id="KW-0819">tRNA processing</keyword>
<dbReference type="EC" id="3.5.4.33" evidence="7"/>
<reference evidence="9 10" key="1">
    <citation type="submission" date="2020-01" db="EMBL/GenBank/DDBJ databases">
        <title>Genome sequencing of strain KACC 21507.</title>
        <authorList>
            <person name="Heo J."/>
            <person name="Kim S.-J."/>
            <person name="Kim J.-S."/>
            <person name="Hong S.-B."/>
            <person name="Kwon S.-W."/>
        </authorList>
    </citation>
    <scope>NUCLEOTIDE SEQUENCE [LARGE SCALE GENOMIC DNA]</scope>
    <source>
        <strain evidence="9 10">KACC 21507</strain>
    </source>
</reference>
<evidence type="ECO:0000259" key="8">
    <source>
        <dbReference type="PROSITE" id="PS51747"/>
    </source>
</evidence>
<evidence type="ECO:0000313" key="10">
    <source>
        <dbReference type="Proteomes" id="UP000463975"/>
    </source>
</evidence>
<gene>
    <name evidence="7" type="primary">tadA</name>
    <name evidence="9" type="ORF">GT348_06685</name>
</gene>
<proteinExistence type="inferred from homology"/>
<evidence type="ECO:0000256" key="2">
    <source>
        <dbReference type="ARBA" id="ARBA00022694"/>
    </source>
</evidence>
<comment type="catalytic activity">
    <reaction evidence="6 7">
        <text>adenosine(34) in tRNA + H2O + H(+) = inosine(34) in tRNA + NH4(+)</text>
        <dbReference type="Rhea" id="RHEA:43168"/>
        <dbReference type="Rhea" id="RHEA-COMP:10373"/>
        <dbReference type="Rhea" id="RHEA-COMP:10374"/>
        <dbReference type="ChEBI" id="CHEBI:15377"/>
        <dbReference type="ChEBI" id="CHEBI:15378"/>
        <dbReference type="ChEBI" id="CHEBI:28938"/>
        <dbReference type="ChEBI" id="CHEBI:74411"/>
        <dbReference type="ChEBI" id="CHEBI:82852"/>
        <dbReference type="EC" id="3.5.4.33"/>
    </reaction>
</comment>
<dbReference type="InterPro" id="IPR002125">
    <property type="entry name" value="CMP_dCMP_dom"/>
</dbReference>
<dbReference type="HAMAP" id="MF_00972">
    <property type="entry name" value="tRNA_aden_deaminase"/>
    <property type="match status" value="1"/>
</dbReference>
<name>A0A6P1NF70_9PROT</name>
<dbReference type="AlphaFoldDB" id="A0A6P1NF70"/>
<dbReference type="PROSITE" id="PS51747">
    <property type="entry name" value="CYT_DCMP_DEAMINASES_2"/>
    <property type="match status" value="1"/>
</dbReference>
<evidence type="ECO:0000256" key="4">
    <source>
        <dbReference type="ARBA" id="ARBA00022801"/>
    </source>
</evidence>
<comment type="function">
    <text evidence="7">Catalyzes the deamination of adenosine to inosine at the wobble position 34 of tRNA(Arg2).</text>
</comment>
<dbReference type="SUPFAM" id="SSF53927">
    <property type="entry name" value="Cytidine deaminase-like"/>
    <property type="match status" value="1"/>
</dbReference>
<evidence type="ECO:0000256" key="5">
    <source>
        <dbReference type="ARBA" id="ARBA00022833"/>
    </source>
</evidence>
<evidence type="ECO:0000256" key="1">
    <source>
        <dbReference type="ARBA" id="ARBA00010669"/>
    </source>
</evidence>
<dbReference type="GO" id="GO:0008270">
    <property type="term" value="F:zinc ion binding"/>
    <property type="evidence" value="ECO:0007669"/>
    <property type="project" value="UniProtKB-UniRule"/>
</dbReference>
<evidence type="ECO:0000313" key="9">
    <source>
        <dbReference type="EMBL" id="QHI95963.1"/>
    </source>
</evidence>
<organism evidence="9 10">
    <name type="scientific">Aristophania vespae</name>
    <dbReference type="NCBI Taxonomy" id="2697033"/>
    <lineage>
        <taxon>Bacteria</taxon>
        <taxon>Pseudomonadati</taxon>
        <taxon>Pseudomonadota</taxon>
        <taxon>Alphaproteobacteria</taxon>
        <taxon>Acetobacterales</taxon>
        <taxon>Acetobacteraceae</taxon>
        <taxon>Aristophania</taxon>
    </lineage>
</organism>
<protein>
    <recommendedName>
        <fullName evidence="7">tRNA-specific adenosine deaminase</fullName>
        <ecNumber evidence="7">3.5.4.33</ecNumber>
    </recommendedName>
</protein>
<dbReference type="PROSITE" id="PS00903">
    <property type="entry name" value="CYT_DCMP_DEAMINASES_1"/>
    <property type="match status" value="1"/>
</dbReference>
<dbReference type="InterPro" id="IPR016192">
    <property type="entry name" value="APOBEC/CMP_deaminase_Zn-bd"/>
</dbReference>
<comment type="similarity">
    <text evidence="1">Belongs to the cytidine and deoxycytidylate deaminase family. ADAT2 subfamily.</text>
</comment>
<comment type="subunit">
    <text evidence="7">Homodimer.</text>
</comment>
<dbReference type="PANTHER" id="PTHR11079:SF179">
    <property type="entry name" value="TRNA(ADENINE(34)) DEAMINASE, CHLOROPLASTIC"/>
    <property type="match status" value="1"/>
</dbReference>
<dbReference type="Pfam" id="PF00383">
    <property type="entry name" value="dCMP_cyt_deam_1"/>
    <property type="match status" value="1"/>
</dbReference>
<dbReference type="CDD" id="cd01285">
    <property type="entry name" value="nucleoside_deaminase"/>
    <property type="match status" value="1"/>
</dbReference>
<comment type="cofactor">
    <cofactor evidence="7">
        <name>Zn(2+)</name>
        <dbReference type="ChEBI" id="CHEBI:29105"/>
    </cofactor>
    <text evidence="7">Binds 1 zinc ion per subunit.</text>
</comment>
<evidence type="ECO:0000256" key="7">
    <source>
        <dbReference type="HAMAP-Rule" id="MF_00972"/>
    </source>
</evidence>
<dbReference type="PANTHER" id="PTHR11079">
    <property type="entry name" value="CYTOSINE DEAMINASE FAMILY MEMBER"/>
    <property type="match status" value="1"/>
</dbReference>
<feature type="binding site" evidence="7">
    <location>
        <position position="77"/>
    </location>
    <ligand>
        <name>Zn(2+)</name>
        <dbReference type="ChEBI" id="CHEBI:29105"/>
        <note>catalytic</note>
    </ligand>
</feature>
<sequence>MEKALFLAHEGARAGEVPIGALVLDEKGCLLSQAHNLVEKNHDASAHAEILALRDASRLLKTPRLTGCTLIVTLEPCIMCAASISHFRLHRLVYGAYDPKGGGVDHGPRLFQMAGCLHRPKEIISGFRETDSAHLLKQFFKAKR</sequence>
<keyword evidence="5 7" id="KW-0862">Zinc</keyword>
<keyword evidence="4 7" id="KW-0378">Hydrolase</keyword>
<dbReference type="Gene3D" id="3.40.140.10">
    <property type="entry name" value="Cytidine Deaminase, domain 2"/>
    <property type="match status" value="1"/>
</dbReference>
<dbReference type="InterPro" id="IPR016193">
    <property type="entry name" value="Cytidine_deaminase-like"/>
</dbReference>
<dbReference type="GO" id="GO:0052717">
    <property type="term" value="F:tRNA-specific adenosine-34 deaminase activity"/>
    <property type="evidence" value="ECO:0007669"/>
    <property type="project" value="UniProtKB-UniRule"/>
</dbReference>
<feature type="binding site" evidence="7">
    <location>
        <position position="80"/>
    </location>
    <ligand>
        <name>Zn(2+)</name>
        <dbReference type="ChEBI" id="CHEBI:29105"/>
        <note>catalytic</note>
    </ligand>
</feature>